<dbReference type="InterPro" id="IPR004839">
    <property type="entry name" value="Aminotransferase_I/II_large"/>
</dbReference>
<dbReference type="EMBL" id="JAPFCC010000001">
    <property type="protein sequence ID" value="MCW7555764.1"/>
    <property type="molecule type" value="Genomic_DNA"/>
</dbReference>
<comment type="caution">
    <text evidence="6">The sequence shown here is derived from an EMBL/GenBank/DDBJ whole genome shotgun (WGS) entry which is preliminary data.</text>
</comment>
<keyword evidence="4" id="KW-0663">Pyridoxal phosphate</keyword>
<protein>
    <submittedName>
        <fullName evidence="6">Histidinol-phosphate aminotransferase family protein</fullName>
    </submittedName>
</protein>
<dbReference type="Gene3D" id="3.40.640.10">
    <property type="entry name" value="Type I PLP-dependent aspartate aminotransferase-like (Major domain)"/>
    <property type="match status" value="1"/>
</dbReference>
<name>A0ABT3N3I4_9GAMM</name>
<dbReference type="GO" id="GO:0008483">
    <property type="term" value="F:transaminase activity"/>
    <property type="evidence" value="ECO:0007669"/>
    <property type="project" value="UniProtKB-KW"/>
</dbReference>
<dbReference type="Pfam" id="PF00155">
    <property type="entry name" value="Aminotran_1_2"/>
    <property type="match status" value="1"/>
</dbReference>
<dbReference type="PANTHER" id="PTHR43643:SF3">
    <property type="entry name" value="HISTIDINOL-PHOSPHATE AMINOTRANSFERASE"/>
    <property type="match status" value="1"/>
</dbReference>
<keyword evidence="3" id="KW-0808">Transferase</keyword>
<dbReference type="InterPro" id="IPR050106">
    <property type="entry name" value="HistidinolP_aminotransfase"/>
</dbReference>
<sequence>MSIFKSHISQMGAYKPPLEGRDNHQHLLLDFNERVLPVSPTVKQALIDFINDDQLQVYPAYGDIIQKIADYCGVKPDQVMTTNGSDQGIDLIIRSACREGDDAIIPGPTFAMYHQCAKIENLNIIEPAYSRENGFPKQAVMDAITDKTRLIVIANPNNPCGTPIARDDILDIAKAAPQAAILVDECYFEYTRQTVCDVVEQYPNLLVTRTFSKTWGLPSVRLGYIISSKDNINALLNVRGPYDVNQLAVVAIDAALGNPEYTQEYVKEVIEVSKPMIEAFLDKQNIEYWPSVANYVWVFFKQPSLVEQKLKEANILVRPKVDNNSRLGLRISLGNKQQTIHLIDTLASVI</sequence>
<feature type="domain" description="Aminotransferase class I/classII large" evidence="5">
    <location>
        <begin position="34"/>
        <end position="344"/>
    </location>
</feature>
<evidence type="ECO:0000256" key="2">
    <source>
        <dbReference type="ARBA" id="ARBA00022576"/>
    </source>
</evidence>
<keyword evidence="7" id="KW-1185">Reference proteome</keyword>
<accession>A0ABT3N3I4</accession>
<evidence type="ECO:0000256" key="3">
    <source>
        <dbReference type="ARBA" id="ARBA00022679"/>
    </source>
</evidence>
<comment type="similarity">
    <text evidence="1">Belongs to the class-II pyridoxal-phosphate-dependent aminotransferase family. Histidinol-phosphate aminotransferase subfamily.</text>
</comment>
<evidence type="ECO:0000256" key="1">
    <source>
        <dbReference type="ARBA" id="ARBA00007970"/>
    </source>
</evidence>
<proteinExistence type="inferred from homology"/>
<dbReference type="InterPro" id="IPR015422">
    <property type="entry name" value="PyrdxlP-dep_Trfase_small"/>
</dbReference>
<keyword evidence="2 6" id="KW-0032">Aminotransferase</keyword>
<evidence type="ECO:0000259" key="5">
    <source>
        <dbReference type="Pfam" id="PF00155"/>
    </source>
</evidence>
<dbReference type="Gene3D" id="3.90.1150.10">
    <property type="entry name" value="Aspartate Aminotransferase, domain 1"/>
    <property type="match status" value="1"/>
</dbReference>
<evidence type="ECO:0000313" key="6">
    <source>
        <dbReference type="EMBL" id="MCW7555764.1"/>
    </source>
</evidence>
<dbReference type="InterPro" id="IPR015424">
    <property type="entry name" value="PyrdxlP-dep_Trfase"/>
</dbReference>
<dbReference type="CDD" id="cd00609">
    <property type="entry name" value="AAT_like"/>
    <property type="match status" value="1"/>
</dbReference>
<reference evidence="6 7" key="1">
    <citation type="submission" date="2022-10" db="EMBL/GenBank/DDBJ databases">
        <title>High-quality genome sequences of two octocoral-associated bacteria, Endozoicomonas euniceicola EF212 and Endozoicomonas gorgoniicola PS125.</title>
        <authorList>
            <person name="Chiou Y.-J."/>
            <person name="Chen Y.-H."/>
        </authorList>
    </citation>
    <scope>NUCLEOTIDE SEQUENCE [LARGE SCALE GENOMIC DNA]</scope>
    <source>
        <strain evidence="6 7">PS125</strain>
    </source>
</reference>
<dbReference type="RefSeq" id="WP_262565524.1">
    <property type="nucleotide sequence ID" value="NZ_JAPFCC010000001.1"/>
</dbReference>
<dbReference type="Proteomes" id="UP001209854">
    <property type="component" value="Unassembled WGS sequence"/>
</dbReference>
<organism evidence="6 7">
    <name type="scientific">Endozoicomonas gorgoniicola</name>
    <dbReference type="NCBI Taxonomy" id="1234144"/>
    <lineage>
        <taxon>Bacteria</taxon>
        <taxon>Pseudomonadati</taxon>
        <taxon>Pseudomonadota</taxon>
        <taxon>Gammaproteobacteria</taxon>
        <taxon>Oceanospirillales</taxon>
        <taxon>Endozoicomonadaceae</taxon>
        <taxon>Endozoicomonas</taxon>
    </lineage>
</organism>
<evidence type="ECO:0000313" key="7">
    <source>
        <dbReference type="Proteomes" id="UP001209854"/>
    </source>
</evidence>
<dbReference type="SUPFAM" id="SSF53383">
    <property type="entry name" value="PLP-dependent transferases"/>
    <property type="match status" value="1"/>
</dbReference>
<gene>
    <name evidence="6" type="ORF">NX722_24670</name>
</gene>
<evidence type="ECO:0000256" key="4">
    <source>
        <dbReference type="ARBA" id="ARBA00022898"/>
    </source>
</evidence>
<dbReference type="PANTHER" id="PTHR43643">
    <property type="entry name" value="HISTIDINOL-PHOSPHATE AMINOTRANSFERASE 2"/>
    <property type="match status" value="1"/>
</dbReference>
<dbReference type="InterPro" id="IPR015421">
    <property type="entry name" value="PyrdxlP-dep_Trfase_major"/>
</dbReference>